<evidence type="ECO:0000313" key="1">
    <source>
        <dbReference type="Proteomes" id="UP000887580"/>
    </source>
</evidence>
<evidence type="ECO:0000313" key="2">
    <source>
        <dbReference type="WBParaSite" id="PS1159_v2.g22054.t1"/>
    </source>
</evidence>
<protein>
    <submittedName>
        <fullName evidence="2">GPI inositol-deacylase</fullName>
    </submittedName>
</protein>
<dbReference type="Proteomes" id="UP000887580">
    <property type="component" value="Unplaced"/>
</dbReference>
<sequence>MLRRIILPAGTAASLSFMFFRHDPVHDNENNNFSPNYWIKHLSDAFDAVKNGKQANYKILRQLEESFIDGRLPSSTENNNIDEIDSSIWCLLALHKSPLTGLHKNKFVGKEYDDEKDFDELLHKLKLDKIWTTALNWYSINLCSEGDLGCEEKHLDAFKQKPSKIQRLISLMQVLLYRTEFDSCGKLIKQGILQALLNIFQHYHESQKELCQTVLKVIANIAQDGKFCADSIIDSEWYQLLAQLLIKPYYQEEEILSHKIFVNLLYSLGYETHKLPPSIYEFYRPPPGVTPVMDIVFVHGLRGSAFRTWRQRDQKGVKTTQFWPRDWLHKDIHAPVRMLALDYTSRLLQFNQVMETVTDRSRKMQQNFKYAGIGERPVIFICHSMGGLLIKNMLLENDNLREKTVGILFMATPHKGSPLATAYSYDLLRPTEDVKLLREENEINRKLHKDFLNVVDSIPIIVSVIEQKETPLFGKLRTFVTPESATFGRGAVFHLAENHHMICKPIDPSAPSYSIILNFVNDALHKIGQK</sequence>
<name>A0AC35FZW2_9BILA</name>
<proteinExistence type="predicted"/>
<organism evidence="1 2">
    <name type="scientific">Panagrolaimus sp. PS1159</name>
    <dbReference type="NCBI Taxonomy" id="55785"/>
    <lineage>
        <taxon>Eukaryota</taxon>
        <taxon>Metazoa</taxon>
        <taxon>Ecdysozoa</taxon>
        <taxon>Nematoda</taxon>
        <taxon>Chromadorea</taxon>
        <taxon>Rhabditida</taxon>
        <taxon>Tylenchina</taxon>
        <taxon>Panagrolaimomorpha</taxon>
        <taxon>Panagrolaimoidea</taxon>
        <taxon>Panagrolaimidae</taxon>
        <taxon>Panagrolaimus</taxon>
    </lineage>
</organism>
<reference evidence="2" key="1">
    <citation type="submission" date="2022-11" db="UniProtKB">
        <authorList>
            <consortium name="WormBaseParasite"/>
        </authorList>
    </citation>
    <scope>IDENTIFICATION</scope>
</reference>
<accession>A0AC35FZW2</accession>
<dbReference type="WBParaSite" id="PS1159_v2.g22054.t1">
    <property type="protein sequence ID" value="PS1159_v2.g22054.t1"/>
    <property type="gene ID" value="PS1159_v2.g22054"/>
</dbReference>